<organism evidence="1 3">
    <name type="scientific">Paraburkholderia youngii</name>
    <dbReference type="NCBI Taxonomy" id="2782701"/>
    <lineage>
        <taxon>Bacteria</taxon>
        <taxon>Pseudomonadati</taxon>
        <taxon>Pseudomonadota</taxon>
        <taxon>Betaproteobacteria</taxon>
        <taxon>Burkholderiales</taxon>
        <taxon>Burkholderiaceae</taxon>
        <taxon>Paraburkholderia</taxon>
    </lineage>
</organism>
<comment type="caution">
    <text evidence="1">The sequence shown here is derived from an EMBL/GenBank/DDBJ whole genome shotgun (WGS) entry which is preliminary data.</text>
</comment>
<reference evidence="1 3" key="1">
    <citation type="submission" date="2020-08" db="EMBL/GenBank/DDBJ databases">
        <title>Genomic Encyclopedia of Type Strains, Phase IV (KMG-V): Genome sequencing to study the core and pangenomes of soil and plant-associated prokaryotes.</title>
        <authorList>
            <person name="Whitman W."/>
        </authorList>
    </citation>
    <scope>NUCLEOTIDE SEQUENCE [LARGE SCALE GENOMIC DNA]</scope>
    <source>
        <strain evidence="1 3">JPY162</strain>
    </source>
</reference>
<evidence type="ECO:0000313" key="1">
    <source>
        <dbReference type="EMBL" id="MBB5404445.1"/>
    </source>
</evidence>
<protein>
    <recommendedName>
        <fullName evidence="4">TetR family transcriptional regulator</fullName>
    </recommendedName>
</protein>
<sequence length="68" mass="7526">MRGKPQFDDAAVIDAAMKVFWRHGYAVASITFPRQRACPAPASTKDLVTRTVSFGRRLLRTRGECSVG</sequence>
<proteinExistence type="predicted"/>
<evidence type="ECO:0008006" key="4">
    <source>
        <dbReference type="Google" id="ProtNLM"/>
    </source>
</evidence>
<dbReference type="Gene3D" id="1.10.10.60">
    <property type="entry name" value="Homeodomain-like"/>
    <property type="match status" value="1"/>
</dbReference>
<dbReference type="Proteomes" id="UP000592820">
    <property type="component" value="Unassembled WGS sequence"/>
</dbReference>
<dbReference type="EMBL" id="JACHDE010000020">
    <property type="protein sequence ID" value="MBB5404451.1"/>
    <property type="molecule type" value="Genomic_DNA"/>
</dbReference>
<dbReference type="AlphaFoldDB" id="A0A7W8P6Q1"/>
<accession>A0A7W8P6Q1</accession>
<evidence type="ECO:0000313" key="2">
    <source>
        <dbReference type="EMBL" id="MBB5404451.1"/>
    </source>
</evidence>
<evidence type="ECO:0000313" key="3">
    <source>
        <dbReference type="Proteomes" id="UP000592820"/>
    </source>
</evidence>
<name>A0A7W8P6Q1_9BURK</name>
<dbReference type="EMBL" id="JACHDE010000020">
    <property type="protein sequence ID" value="MBB5404445.1"/>
    <property type="molecule type" value="Genomic_DNA"/>
</dbReference>
<gene>
    <name evidence="1" type="ORF">HDG41_006541</name>
    <name evidence="2" type="ORF">HDG41_006547</name>
</gene>